<comment type="caution">
    <text evidence="2">The sequence shown here is derived from an EMBL/GenBank/DDBJ whole genome shotgun (WGS) entry which is preliminary data.</text>
</comment>
<evidence type="ECO:0000256" key="1">
    <source>
        <dbReference type="SAM" id="MobiDB-lite"/>
    </source>
</evidence>
<dbReference type="OrthoDB" id="4508018at2759"/>
<feature type="region of interest" description="Disordered" evidence="1">
    <location>
        <begin position="13"/>
        <end position="69"/>
    </location>
</feature>
<gene>
    <name evidence="2" type="ORF">MPDQ_000517</name>
</gene>
<dbReference type="EMBL" id="VIFY01000011">
    <property type="protein sequence ID" value="TQB76210.1"/>
    <property type="molecule type" value="Genomic_DNA"/>
</dbReference>
<feature type="region of interest" description="Disordered" evidence="1">
    <location>
        <begin position="103"/>
        <end position="199"/>
    </location>
</feature>
<keyword evidence="3" id="KW-1185">Reference proteome</keyword>
<protein>
    <submittedName>
        <fullName evidence="2">Uncharacterized protein</fullName>
    </submittedName>
</protein>
<feature type="compositionally biased region" description="Basic and acidic residues" evidence="1">
    <location>
        <begin position="40"/>
        <end position="50"/>
    </location>
</feature>
<proteinExistence type="predicted"/>
<dbReference type="STRING" id="5098.A0A507R3T3"/>
<reference evidence="2 3" key="1">
    <citation type="submission" date="2019-06" db="EMBL/GenBank/DDBJ databases">
        <title>Wine fermentation using esterase from Monascus purpureus.</title>
        <authorList>
            <person name="Geng C."/>
            <person name="Zhang Y."/>
        </authorList>
    </citation>
    <scope>NUCLEOTIDE SEQUENCE [LARGE SCALE GENOMIC DNA]</scope>
    <source>
        <strain evidence="2">HQ1</strain>
    </source>
</reference>
<dbReference type="AlphaFoldDB" id="A0A507R3T3"/>
<evidence type="ECO:0000313" key="3">
    <source>
        <dbReference type="Proteomes" id="UP000319663"/>
    </source>
</evidence>
<name>A0A507R3T3_MONPU</name>
<organism evidence="2 3">
    <name type="scientific">Monascus purpureus</name>
    <name type="common">Red mold</name>
    <name type="synonym">Monascus anka</name>
    <dbReference type="NCBI Taxonomy" id="5098"/>
    <lineage>
        <taxon>Eukaryota</taxon>
        <taxon>Fungi</taxon>
        <taxon>Dikarya</taxon>
        <taxon>Ascomycota</taxon>
        <taxon>Pezizomycotina</taxon>
        <taxon>Eurotiomycetes</taxon>
        <taxon>Eurotiomycetidae</taxon>
        <taxon>Eurotiales</taxon>
        <taxon>Aspergillaceae</taxon>
        <taxon>Monascus</taxon>
    </lineage>
</organism>
<feature type="compositionally biased region" description="Low complexity" evidence="1">
    <location>
        <begin position="13"/>
        <end position="25"/>
    </location>
</feature>
<feature type="compositionally biased region" description="Polar residues" evidence="1">
    <location>
        <begin position="108"/>
        <end position="128"/>
    </location>
</feature>
<sequence length="199" mass="21753">MLSIISCICLRSHCSPSESSSRNSSQAQYIPGNPSHNRSSHPEDSTHDDGYGSEEGYTSIVPLPRYTPRPVSVNEKTLEAHMRDPPISSETYARDEKNLDLASDEVTSDVSSAISFPSSYGNTSTATRETPPPPYSPGPSPPVSRRMSLSESPMIAPPPSAHISHPPPTFYPFDLSSHDPIPRRFSSGHGARRFSWESQ</sequence>
<dbReference type="Proteomes" id="UP000319663">
    <property type="component" value="Unassembled WGS sequence"/>
</dbReference>
<accession>A0A507R3T3</accession>
<feature type="compositionally biased region" description="Pro residues" evidence="1">
    <location>
        <begin position="155"/>
        <end position="170"/>
    </location>
</feature>
<evidence type="ECO:0000313" key="2">
    <source>
        <dbReference type="EMBL" id="TQB76210.1"/>
    </source>
</evidence>
<feature type="compositionally biased region" description="Pro residues" evidence="1">
    <location>
        <begin position="130"/>
        <end position="142"/>
    </location>
</feature>